<evidence type="ECO:0000313" key="2">
    <source>
        <dbReference type="Proteomes" id="UP000254508"/>
    </source>
</evidence>
<accession>A0A345YJK6</accession>
<keyword evidence="1" id="KW-0614">Plasmid</keyword>
<evidence type="ECO:0000313" key="1">
    <source>
        <dbReference type="EMBL" id="AXK44108.1"/>
    </source>
</evidence>
<proteinExistence type="predicted"/>
<sequence length="123" mass="12670">MLDPVQRRRYGVTALALSAVFIGLSVAGGAATAMRRDAVVEEISASEAKCQQSITALGASSVQINGDSLTAEWVGVDGGYSAMGTASAAAMSCPGWKMKAFCMGQECTNAGVTLQMSRAIEED</sequence>
<reference evidence="1 2" key="1">
    <citation type="submission" date="2018-07" db="EMBL/GenBank/DDBJ databases">
        <title>Genome sequence of Erythrobacter strain YH-07, an antagonistic bacterium isolated from Yellow Sea.</title>
        <authorList>
            <person name="Tang T."/>
            <person name="Liu Q."/>
            <person name="Sun X."/>
        </authorList>
    </citation>
    <scope>NUCLEOTIDE SEQUENCE [LARGE SCALE GENOMIC DNA]</scope>
    <source>
        <strain evidence="1 2">YH-07</strain>
        <plasmid evidence="1 2">unnamed</plasmid>
    </source>
</reference>
<dbReference type="KEGG" id="err:DVR09_16785"/>
<dbReference type="OrthoDB" id="9902483at2"/>
<keyword evidence="2" id="KW-1185">Reference proteome</keyword>
<geneLocation type="plasmid" evidence="1 2">
    <name>unnamed</name>
</geneLocation>
<dbReference type="AlphaFoldDB" id="A0A345YJK6"/>
<dbReference type="RefSeq" id="WP_115418421.1">
    <property type="nucleotide sequence ID" value="NZ_CP031358.1"/>
</dbReference>
<dbReference type="Proteomes" id="UP000254508">
    <property type="component" value="Plasmid unnamed"/>
</dbReference>
<protein>
    <submittedName>
        <fullName evidence="1">Uncharacterized protein</fullName>
    </submittedName>
</protein>
<organism evidence="1 2">
    <name type="scientific">Erythrobacter aureus</name>
    <dbReference type="NCBI Taxonomy" id="2182384"/>
    <lineage>
        <taxon>Bacteria</taxon>
        <taxon>Pseudomonadati</taxon>
        <taxon>Pseudomonadota</taxon>
        <taxon>Alphaproteobacteria</taxon>
        <taxon>Sphingomonadales</taxon>
        <taxon>Erythrobacteraceae</taxon>
        <taxon>Erythrobacter/Porphyrobacter group</taxon>
        <taxon>Erythrobacter</taxon>
    </lineage>
</organism>
<gene>
    <name evidence="1" type="ORF">DVR09_16785</name>
</gene>
<name>A0A345YJK6_9SPHN</name>
<dbReference type="EMBL" id="CP031358">
    <property type="protein sequence ID" value="AXK44108.1"/>
    <property type="molecule type" value="Genomic_DNA"/>
</dbReference>